<dbReference type="InterPro" id="IPR029526">
    <property type="entry name" value="PGBD"/>
</dbReference>
<evidence type="ECO:0000256" key="1">
    <source>
        <dbReference type="SAM" id="MobiDB-lite"/>
    </source>
</evidence>
<feature type="domain" description="PiggyBac transposable element-derived protein" evidence="2">
    <location>
        <begin position="98"/>
        <end position="139"/>
    </location>
</feature>
<organism evidence="3 5">
    <name type="scientific">Rotaria magnacalcarata</name>
    <dbReference type="NCBI Taxonomy" id="392030"/>
    <lineage>
        <taxon>Eukaryota</taxon>
        <taxon>Metazoa</taxon>
        <taxon>Spiralia</taxon>
        <taxon>Gnathifera</taxon>
        <taxon>Rotifera</taxon>
        <taxon>Eurotatoria</taxon>
        <taxon>Bdelloidea</taxon>
        <taxon>Philodinida</taxon>
        <taxon>Philodinidae</taxon>
        <taxon>Rotaria</taxon>
    </lineage>
</organism>
<feature type="compositionally biased region" description="Low complexity" evidence="1">
    <location>
        <begin position="15"/>
        <end position="25"/>
    </location>
</feature>
<feature type="region of interest" description="Disordered" evidence="1">
    <location>
        <begin position="1"/>
        <end position="30"/>
    </location>
</feature>
<dbReference type="OrthoDB" id="8062195at2759"/>
<dbReference type="PANTHER" id="PTHR47272">
    <property type="entry name" value="DDE_TNP_1_7 DOMAIN-CONTAINING PROTEIN"/>
    <property type="match status" value="1"/>
</dbReference>
<evidence type="ECO:0000313" key="4">
    <source>
        <dbReference type="EMBL" id="CAF1548246.1"/>
    </source>
</evidence>
<dbReference type="PANTHER" id="PTHR47272:SF1">
    <property type="entry name" value="PIGGYBAC TRANSPOSABLE ELEMENT-DERIVED PROTEIN 3-LIKE"/>
    <property type="match status" value="1"/>
</dbReference>
<dbReference type="Pfam" id="PF13843">
    <property type="entry name" value="DDE_Tnp_1_7"/>
    <property type="match status" value="1"/>
</dbReference>
<evidence type="ECO:0000259" key="2">
    <source>
        <dbReference type="Pfam" id="PF13843"/>
    </source>
</evidence>
<protein>
    <recommendedName>
        <fullName evidence="2">PiggyBac transposable element-derived protein domain-containing protein</fullName>
    </recommendedName>
</protein>
<dbReference type="AlphaFoldDB" id="A0A815NLJ5"/>
<dbReference type="Proteomes" id="UP000663834">
    <property type="component" value="Unassembled WGS sequence"/>
</dbReference>
<gene>
    <name evidence="3" type="ORF">CJN711_LOCUS23586</name>
    <name evidence="4" type="ORF">KQP761_LOCUS17444</name>
</gene>
<evidence type="ECO:0000313" key="5">
    <source>
        <dbReference type="Proteomes" id="UP000663855"/>
    </source>
</evidence>
<sequence>MSRKRYNNRNIVIPNGSSENEIGSSESEDEMSKVAHALRDELNMTADFADNLPPPLINDELEPIDYFYFMFGKAIDNTIDKSIKFISCSKGSQQIEQRFFWSNTTRVESISSVMSRDRFLEIKKYLHVVDNSVQPNRTDANCDRAHKEEKLSVDQQIIPFKDIATVWLKASSPPRPRMKRGRPSLQIKSNENNSTTTARTAPSPAPSSSIQFDKFDYWPTPTSKGRCRNPGCTGYTRISCSKCELRLYLNDKNNCYTDYHS</sequence>
<feature type="region of interest" description="Disordered" evidence="1">
    <location>
        <begin position="171"/>
        <end position="213"/>
    </location>
</feature>
<dbReference type="Proteomes" id="UP000663855">
    <property type="component" value="Unassembled WGS sequence"/>
</dbReference>
<comment type="caution">
    <text evidence="3">The sequence shown here is derived from an EMBL/GenBank/DDBJ whole genome shotgun (WGS) entry which is preliminary data.</text>
</comment>
<name>A0A815NLJ5_9BILA</name>
<dbReference type="EMBL" id="CAJNOV010010952">
    <property type="protein sequence ID" value="CAF1431281.1"/>
    <property type="molecule type" value="Genomic_DNA"/>
</dbReference>
<evidence type="ECO:0000313" key="3">
    <source>
        <dbReference type="EMBL" id="CAF1431281.1"/>
    </source>
</evidence>
<reference evidence="3" key="1">
    <citation type="submission" date="2021-02" db="EMBL/GenBank/DDBJ databases">
        <authorList>
            <person name="Nowell W R."/>
        </authorList>
    </citation>
    <scope>NUCLEOTIDE SEQUENCE</scope>
</reference>
<feature type="compositionally biased region" description="Low complexity" evidence="1">
    <location>
        <begin position="194"/>
        <end position="209"/>
    </location>
</feature>
<proteinExistence type="predicted"/>
<accession>A0A815NLJ5</accession>
<dbReference type="EMBL" id="CAJNOW010008844">
    <property type="protein sequence ID" value="CAF1548246.1"/>
    <property type="molecule type" value="Genomic_DNA"/>
</dbReference>